<dbReference type="Proteomes" id="UP001596432">
    <property type="component" value="Unassembled WGS sequence"/>
</dbReference>
<feature type="binding site" evidence="7">
    <location>
        <position position="249"/>
    </location>
    <ligand>
        <name>[4Fe-4S] cluster</name>
        <dbReference type="ChEBI" id="CHEBI:49883"/>
    </ligand>
</feature>
<dbReference type="Pfam" id="PF04104">
    <property type="entry name" value="DNA_primase_lrg"/>
    <property type="match status" value="1"/>
</dbReference>
<feature type="binding site" evidence="7">
    <location>
        <position position="337"/>
    </location>
    <ligand>
        <name>[4Fe-4S] cluster</name>
        <dbReference type="ChEBI" id="CHEBI:49883"/>
    </ligand>
</feature>
<keyword evidence="11" id="KW-1185">Reference proteome</keyword>
<dbReference type="Pfam" id="PF26466">
    <property type="entry name" value="DNA_primase_lrg_N"/>
    <property type="match status" value="1"/>
</dbReference>
<accession>A0ABD5Y529</accession>
<dbReference type="GO" id="GO:1990077">
    <property type="term" value="C:primosome complex"/>
    <property type="evidence" value="ECO:0007669"/>
    <property type="project" value="UniProtKB-KW"/>
</dbReference>
<keyword evidence="6 7" id="KW-0411">Iron-sulfur</keyword>
<keyword evidence="10" id="KW-0808">Transferase</keyword>
<dbReference type="GO" id="GO:0046872">
    <property type="term" value="F:metal ion binding"/>
    <property type="evidence" value="ECO:0007669"/>
    <property type="project" value="UniProtKB-KW"/>
</dbReference>
<evidence type="ECO:0000256" key="6">
    <source>
        <dbReference type="ARBA" id="ARBA00023014"/>
    </source>
</evidence>
<dbReference type="SUPFAM" id="SSF140914">
    <property type="entry name" value="PriB N-terminal domain-like"/>
    <property type="match status" value="1"/>
</dbReference>
<evidence type="ECO:0000256" key="7">
    <source>
        <dbReference type="HAMAP-Rule" id="MF_00701"/>
    </source>
</evidence>
<keyword evidence="5 7" id="KW-0408">Iron</keyword>
<dbReference type="EMBL" id="JBHTAS010000001">
    <property type="protein sequence ID" value="MFC7140983.1"/>
    <property type="molecule type" value="Genomic_DNA"/>
</dbReference>
<keyword evidence="2 7" id="KW-0639">Primosome</keyword>
<feature type="region of interest" description="Disordered" evidence="8">
    <location>
        <begin position="351"/>
        <end position="385"/>
    </location>
</feature>
<dbReference type="InterPro" id="IPR023642">
    <property type="entry name" value="DNA_primase_lsu_PriL"/>
</dbReference>
<feature type="compositionally biased region" description="Acidic residues" evidence="8">
    <location>
        <begin position="369"/>
        <end position="385"/>
    </location>
</feature>
<comment type="caution">
    <text evidence="10">The sequence shown here is derived from an EMBL/GenBank/DDBJ whole genome shotgun (WGS) entry which is preliminary data.</text>
</comment>
<dbReference type="RefSeq" id="WP_274326182.1">
    <property type="nucleotide sequence ID" value="NZ_CP118158.1"/>
</dbReference>
<evidence type="ECO:0000256" key="1">
    <source>
        <dbReference type="ARBA" id="ARBA00022485"/>
    </source>
</evidence>
<organism evidence="10 11">
    <name type="scientific">Halosimplex aquaticum</name>
    <dbReference type="NCBI Taxonomy" id="3026162"/>
    <lineage>
        <taxon>Archaea</taxon>
        <taxon>Methanobacteriati</taxon>
        <taxon>Methanobacteriota</taxon>
        <taxon>Stenosarchaea group</taxon>
        <taxon>Halobacteria</taxon>
        <taxon>Halobacteriales</taxon>
        <taxon>Haloarculaceae</taxon>
        <taxon>Halosimplex</taxon>
    </lineage>
</organism>
<proteinExistence type="inferred from homology"/>
<dbReference type="InterPro" id="IPR007238">
    <property type="entry name" value="DNA_primase_lsu_euk/arc"/>
</dbReference>
<dbReference type="InterPro" id="IPR058560">
    <property type="entry name" value="DNA_primase_C"/>
</dbReference>
<dbReference type="GeneID" id="78821290"/>
<feature type="binding site" evidence="7">
    <location>
        <position position="321"/>
    </location>
    <ligand>
        <name>[4Fe-4S] cluster</name>
        <dbReference type="ChEBI" id="CHEBI:49883"/>
    </ligand>
</feature>
<dbReference type="GO" id="GO:0016779">
    <property type="term" value="F:nucleotidyltransferase activity"/>
    <property type="evidence" value="ECO:0007669"/>
    <property type="project" value="UniProtKB-KW"/>
</dbReference>
<keyword evidence="4 7" id="KW-0479">Metal-binding</keyword>
<feature type="domain" description="DNA primase large subunit C-terminal" evidence="9">
    <location>
        <begin position="240"/>
        <end position="334"/>
    </location>
</feature>
<comment type="cofactor">
    <cofactor evidence="7">
        <name>[4Fe-4S] cluster</name>
        <dbReference type="ChEBI" id="CHEBI:49883"/>
    </cofactor>
    <text evidence="7">Binds 1 [4Fe-4S] cluster.</text>
</comment>
<keyword evidence="3 7" id="KW-0235">DNA replication</keyword>
<sequence>MQPIHARYPFRQVSRQAVGEAGVDLAAVVAEEPEVVARGVERVVWALEDGTVGEAHDVDRIELLSYPVARVLVSLVDEHILTRRYAQAEAATAYERFTADFADTSELKYANTDRLTLPDLLAEFDLADAVRAAGGTVGDGSAAVADGQSREFLVGVGTYLDLASDQRGDEWRLVNRALADGEVVVDGEELLVLLRQAVRHRIDDGLPLSVPEAIESEVTEEVEDVRERLSELDLTREIDTVVPELFPPCMKSLLDRVQKGEHLEHHSRFAIASFLTSIGMTTDEIVDIFQVNPGFGEEATRYQVDHIRGATSPTDYSPPSCATMQSYGDCVNKDDICEDVIDESHPLNYYEHRLDQEDEDELTDWRDEQGDDASDEADEADAEEA</sequence>
<evidence type="ECO:0000313" key="10">
    <source>
        <dbReference type="EMBL" id="MFC7140983.1"/>
    </source>
</evidence>
<dbReference type="HAMAP" id="MF_00701">
    <property type="entry name" value="DNA_primase_lrg_arc"/>
    <property type="match status" value="1"/>
</dbReference>
<dbReference type="AlphaFoldDB" id="A0ABD5Y529"/>
<dbReference type="GO" id="GO:0006269">
    <property type="term" value="P:DNA replication, synthesis of primer"/>
    <property type="evidence" value="ECO:0007669"/>
    <property type="project" value="UniProtKB-UniRule"/>
</dbReference>
<protein>
    <recommendedName>
        <fullName evidence="7">DNA primase large subunit PriL</fullName>
    </recommendedName>
</protein>
<evidence type="ECO:0000256" key="5">
    <source>
        <dbReference type="ARBA" id="ARBA00023004"/>
    </source>
</evidence>
<reference evidence="10 11" key="1">
    <citation type="journal article" date="2019" name="Int. J. Syst. Evol. Microbiol.">
        <title>The Global Catalogue of Microorganisms (GCM) 10K type strain sequencing project: providing services to taxonomists for standard genome sequencing and annotation.</title>
        <authorList>
            <consortium name="The Broad Institute Genomics Platform"/>
            <consortium name="The Broad Institute Genome Sequencing Center for Infectious Disease"/>
            <person name="Wu L."/>
            <person name="Ma J."/>
        </authorList>
    </citation>
    <scope>NUCLEOTIDE SEQUENCE [LARGE SCALE GENOMIC DNA]</scope>
    <source>
        <strain evidence="10 11">XZYJT29</strain>
    </source>
</reference>
<evidence type="ECO:0000256" key="4">
    <source>
        <dbReference type="ARBA" id="ARBA00022723"/>
    </source>
</evidence>
<comment type="function">
    <text evidence="7">Regulatory subunit of DNA primase, an RNA polymerase that catalyzes the synthesis of short RNA molecules used as primers for DNA polymerase during DNA replication. Stabilizes and modulates the activity of the small subunit, increasing the rate of DNA synthesis, and conferring RNA synthesis capability. The DNA polymerase activity may enable DNA primase to also catalyze primer extension after primer synthesis. May also play a role in DNA repair.</text>
</comment>
<dbReference type="CDD" id="cd06560">
    <property type="entry name" value="PriL"/>
    <property type="match status" value="1"/>
</dbReference>
<feature type="binding site" evidence="7">
    <location>
        <position position="330"/>
    </location>
    <ligand>
        <name>[4Fe-4S] cluster</name>
        <dbReference type="ChEBI" id="CHEBI:49883"/>
    </ligand>
</feature>
<keyword evidence="10" id="KW-0548">Nucleotidyltransferase</keyword>
<dbReference type="PANTHER" id="PTHR10537:SF3">
    <property type="entry name" value="DNA PRIMASE LARGE SUBUNIT"/>
    <property type="match status" value="1"/>
</dbReference>
<comment type="subunit">
    <text evidence="7">Heterodimer of a small subunit (PriS) and a large subunit (PriL).</text>
</comment>
<gene>
    <name evidence="7 10" type="primary">priL</name>
    <name evidence="10" type="ORF">ACFQMA_14255</name>
</gene>
<evidence type="ECO:0000256" key="3">
    <source>
        <dbReference type="ARBA" id="ARBA00022705"/>
    </source>
</evidence>
<dbReference type="PANTHER" id="PTHR10537">
    <property type="entry name" value="DNA PRIMASE LARGE SUBUNIT"/>
    <property type="match status" value="1"/>
</dbReference>
<comment type="similarity">
    <text evidence="7">Belongs to the eukaryotic-type primase large subunit family.</text>
</comment>
<dbReference type="NCBIfam" id="NF002590">
    <property type="entry name" value="PRK02249.1-4"/>
    <property type="match status" value="1"/>
</dbReference>
<evidence type="ECO:0000256" key="2">
    <source>
        <dbReference type="ARBA" id="ARBA00022515"/>
    </source>
</evidence>
<evidence type="ECO:0000256" key="8">
    <source>
        <dbReference type="SAM" id="MobiDB-lite"/>
    </source>
</evidence>
<name>A0ABD5Y529_9EURY</name>
<dbReference type="GO" id="GO:0051539">
    <property type="term" value="F:4 iron, 4 sulfur cluster binding"/>
    <property type="evidence" value="ECO:0007669"/>
    <property type="project" value="UniProtKB-UniRule"/>
</dbReference>
<keyword evidence="1 7" id="KW-0004">4Fe-4S</keyword>
<evidence type="ECO:0000259" key="9">
    <source>
        <dbReference type="Pfam" id="PF04104"/>
    </source>
</evidence>
<evidence type="ECO:0000313" key="11">
    <source>
        <dbReference type="Proteomes" id="UP001596432"/>
    </source>
</evidence>